<reference evidence="1" key="1">
    <citation type="submission" date="2018-05" db="EMBL/GenBank/DDBJ databases">
        <authorList>
            <person name="Lanie J.A."/>
            <person name="Ng W.-L."/>
            <person name="Kazmierczak K.M."/>
            <person name="Andrzejewski T.M."/>
            <person name="Davidsen T.M."/>
            <person name="Wayne K.J."/>
            <person name="Tettelin H."/>
            <person name="Glass J.I."/>
            <person name="Rusch D."/>
            <person name="Podicherti R."/>
            <person name="Tsui H.-C.T."/>
            <person name="Winkler M.E."/>
        </authorList>
    </citation>
    <scope>NUCLEOTIDE SEQUENCE</scope>
</reference>
<organism evidence="1">
    <name type="scientific">marine metagenome</name>
    <dbReference type="NCBI Taxonomy" id="408172"/>
    <lineage>
        <taxon>unclassified sequences</taxon>
        <taxon>metagenomes</taxon>
        <taxon>ecological metagenomes</taxon>
    </lineage>
</organism>
<gene>
    <name evidence="1" type="ORF">METZ01_LOCUS174422</name>
</gene>
<dbReference type="AlphaFoldDB" id="A0A382C636"/>
<protein>
    <submittedName>
        <fullName evidence="1">Uncharacterized protein</fullName>
    </submittedName>
</protein>
<accession>A0A382C636</accession>
<sequence>VENGGTGVHNVTGPESPVVMRARQKTCASASGSGARWVWINDDFLIGNKVQPFIDLPMWIPDHQTHAGFYAVKCTRATSNATPVRHHRSQACLGPNPVG</sequence>
<evidence type="ECO:0000313" key="1">
    <source>
        <dbReference type="EMBL" id="SVB21568.1"/>
    </source>
</evidence>
<feature type="non-terminal residue" evidence="1">
    <location>
        <position position="1"/>
    </location>
</feature>
<name>A0A382C636_9ZZZZ</name>
<dbReference type="EMBL" id="UINC01032996">
    <property type="protein sequence ID" value="SVB21568.1"/>
    <property type="molecule type" value="Genomic_DNA"/>
</dbReference>
<proteinExistence type="predicted"/>